<protein>
    <submittedName>
        <fullName evidence="1">Uncharacterized protein</fullName>
    </submittedName>
</protein>
<sequence length="126" mass="14832">MRWFELRPKYKSRKYLIDDLGLLSTSKKCKSILEVDDMKKISVSIEQNSSARKIPYNKLTKDDVKNMKSVYNQQTREAFQRASTEQANLLIQQMQSNGYMTFYDFGQTMFLKSVFFASKPMTERAK</sequence>
<name>A0A1C7MZG2_9FUNG</name>
<gene>
    <name evidence="1" type="ORF">A0J61_09664</name>
</gene>
<reference evidence="1 2" key="1">
    <citation type="submission" date="2016-03" db="EMBL/GenBank/DDBJ databases">
        <title>Choanephora cucurbitarum.</title>
        <authorList>
            <person name="Min B."/>
            <person name="Park H."/>
            <person name="Park J.-H."/>
            <person name="Shin H.-D."/>
            <person name="Choi I.-G."/>
        </authorList>
    </citation>
    <scope>NUCLEOTIDE SEQUENCE [LARGE SCALE GENOMIC DNA]</scope>
    <source>
        <strain evidence="1 2">KUS-F28377</strain>
    </source>
</reference>
<dbReference type="InParanoid" id="A0A1C7MZG2"/>
<dbReference type="OrthoDB" id="2276242at2759"/>
<dbReference type="AlphaFoldDB" id="A0A1C7MZG2"/>
<evidence type="ECO:0000313" key="1">
    <source>
        <dbReference type="EMBL" id="OBZ82285.1"/>
    </source>
</evidence>
<dbReference type="EMBL" id="LUGH01000904">
    <property type="protein sequence ID" value="OBZ82285.1"/>
    <property type="molecule type" value="Genomic_DNA"/>
</dbReference>
<keyword evidence="2" id="KW-1185">Reference proteome</keyword>
<proteinExistence type="predicted"/>
<comment type="caution">
    <text evidence="1">The sequence shown here is derived from an EMBL/GenBank/DDBJ whole genome shotgun (WGS) entry which is preliminary data.</text>
</comment>
<evidence type="ECO:0000313" key="2">
    <source>
        <dbReference type="Proteomes" id="UP000093000"/>
    </source>
</evidence>
<organism evidence="1 2">
    <name type="scientific">Choanephora cucurbitarum</name>
    <dbReference type="NCBI Taxonomy" id="101091"/>
    <lineage>
        <taxon>Eukaryota</taxon>
        <taxon>Fungi</taxon>
        <taxon>Fungi incertae sedis</taxon>
        <taxon>Mucoromycota</taxon>
        <taxon>Mucoromycotina</taxon>
        <taxon>Mucoromycetes</taxon>
        <taxon>Mucorales</taxon>
        <taxon>Mucorineae</taxon>
        <taxon>Choanephoraceae</taxon>
        <taxon>Choanephoroideae</taxon>
        <taxon>Choanephora</taxon>
    </lineage>
</organism>
<accession>A0A1C7MZG2</accession>
<dbReference type="Proteomes" id="UP000093000">
    <property type="component" value="Unassembled WGS sequence"/>
</dbReference>